<dbReference type="InterPro" id="IPR017018">
    <property type="entry name" value="UCP033634"/>
</dbReference>
<gene>
    <name evidence="1" type="ORF">CGZ90_08055</name>
</gene>
<dbReference type="RefSeq" id="WP_094251878.1">
    <property type="nucleotide sequence ID" value="NZ_JBHLXL010000001.1"/>
</dbReference>
<evidence type="ECO:0000313" key="1">
    <source>
        <dbReference type="EMBL" id="OYD57845.1"/>
    </source>
</evidence>
<name>A0A235FAQ7_9BACL</name>
<accession>A0A235FAQ7</accession>
<sequence length="216" mass="24488">MKAFRGKIKGYNEMNVPYTLLSKNENASTLAIMLPGLGYTTEGPLFHYSTGMFLNDGHDVLQVNYQYFDEAYDEFSVEELDKAIEFDSEIVVASVLEERSYENFYLIGKSIGTIAMSSLLKKDVFHDAKAVWLTPLLNVASVYQAIKESPQKGLCLIGSQDRHYSAEKYYETASNEHITFRLIEGADHSLEYPGKTLESLTLLNQLFKHIGETIER</sequence>
<dbReference type="OrthoDB" id="1908495at2"/>
<organism evidence="1 2">
    <name type="scientific">Fictibacillus aquaticus</name>
    <dbReference type="NCBI Taxonomy" id="2021314"/>
    <lineage>
        <taxon>Bacteria</taxon>
        <taxon>Bacillati</taxon>
        <taxon>Bacillota</taxon>
        <taxon>Bacilli</taxon>
        <taxon>Bacillales</taxon>
        <taxon>Fictibacillaceae</taxon>
        <taxon>Fictibacillus</taxon>
    </lineage>
</organism>
<evidence type="ECO:0000313" key="2">
    <source>
        <dbReference type="Proteomes" id="UP000215059"/>
    </source>
</evidence>
<dbReference type="Gene3D" id="3.40.50.1820">
    <property type="entry name" value="alpha/beta hydrolase"/>
    <property type="match status" value="1"/>
</dbReference>
<dbReference type="SUPFAM" id="SSF53474">
    <property type="entry name" value="alpha/beta-Hydrolases"/>
    <property type="match status" value="1"/>
</dbReference>
<dbReference type="AlphaFoldDB" id="A0A235FAQ7"/>
<protein>
    <submittedName>
        <fullName evidence="1">Alpha/beta hydrolase</fullName>
    </submittedName>
</protein>
<comment type="caution">
    <text evidence="1">The sequence shown here is derived from an EMBL/GenBank/DDBJ whole genome shotgun (WGS) entry which is preliminary data.</text>
</comment>
<dbReference type="ESTHER" id="9baci-a0a235faq7">
    <property type="family name" value="UCP033634"/>
</dbReference>
<proteinExistence type="predicted"/>
<keyword evidence="1" id="KW-0378">Hydrolase</keyword>
<dbReference type="EMBL" id="NOII01000002">
    <property type="protein sequence ID" value="OYD57845.1"/>
    <property type="molecule type" value="Genomic_DNA"/>
</dbReference>
<reference evidence="1 2" key="1">
    <citation type="submission" date="2017-07" db="EMBL/GenBank/DDBJ databases">
        <title>Fictibacillus sp. nov. GDSW-R2A3 Genome sequencing and assembly.</title>
        <authorList>
            <person name="Mayilraj S."/>
        </authorList>
    </citation>
    <scope>NUCLEOTIDE SEQUENCE [LARGE SCALE GENOMIC DNA]</scope>
    <source>
        <strain evidence="1 2">GDSW-R2A3</strain>
    </source>
</reference>
<keyword evidence="2" id="KW-1185">Reference proteome</keyword>
<dbReference type="GO" id="GO:0016787">
    <property type="term" value="F:hydrolase activity"/>
    <property type="evidence" value="ECO:0007669"/>
    <property type="project" value="UniProtKB-KW"/>
</dbReference>
<dbReference type="Proteomes" id="UP000215059">
    <property type="component" value="Unassembled WGS sequence"/>
</dbReference>
<dbReference type="PIRSF" id="PIRSF033634">
    <property type="entry name" value="UCP033634"/>
    <property type="match status" value="1"/>
</dbReference>
<dbReference type="InterPro" id="IPR029058">
    <property type="entry name" value="AB_hydrolase_fold"/>
</dbReference>